<keyword evidence="2" id="KW-0732">Signal</keyword>
<feature type="region of interest" description="Disordered" evidence="1">
    <location>
        <begin position="382"/>
        <end position="402"/>
    </location>
</feature>
<accession>A0ABV3D5N4</accession>
<dbReference type="EC" id="3.1.1.4" evidence="3"/>
<dbReference type="Gene3D" id="1.20.90.10">
    <property type="entry name" value="Phospholipase A2 domain"/>
    <property type="match status" value="1"/>
</dbReference>
<sequence length="550" mass="58233">MRRTALPVIAALSMALLLPQNANGITPAAPQAAGAEIVDPPAATGDFQEVGPGVYSTDSKTFEIAENDAGVGSIGRRHSVTAQADGVARPQSAPASRPDMGVFGPGWEAEFLGGELNQKLEQQGDAIVVTDLNVGESVRYLLKSSLDFPDGGGVKKYETAEGDKITDTTRWDAATGTLVSTMVETLNVNLSVADEGQPDGGTEVGDEPVAAASLLPTRTWKQAAPGVNAWRVTSAGNAAYGVSTVAYDSKGRVSTITEPAVGEALKETVAISYASTTTASGTALGDYAGRAKEVKVTTGATTQTVARYTYDASGLLRSVTNPVQSSVAVASYVYDTTGRVSDIVSPDHGDWDLTYPAASASPDVLPTGPARPAADAPIEGATGITDPNAVAPPATDIGPGEISDPEAYPRKCSWARHWLYYWKTGCAAWAAHYGWHKPYFKYTKTGYRVVGINYDGCSTPGPNVSKPGGWNFRPACDMHDYGYGLIGNTYKGYAYYLDRHKKVAVDDVFYTTLRDKVCSGYFWKRACRATAWTYRQGVRAGNPKNGANRT</sequence>
<keyword evidence="3" id="KW-0378">Hydrolase</keyword>
<evidence type="ECO:0000256" key="1">
    <source>
        <dbReference type="SAM" id="MobiDB-lite"/>
    </source>
</evidence>
<feature type="chain" id="PRO_5046593398" evidence="2">
    <location>
        <begin position="25"/>
        <end position="550"/>
    </location>
</feature>
<dbReference type="SUPFAM" id="SSF48619">
    <property type="entry name" value="Phospholipase A2, PLA2"/>
    <property type="match status" value="1"/>
</dbReference>
<keyword evidence="4" id="KW-1185">Reference proteome</keyword>
<proteinExistence type="predicted"/>
<dbReference type="RefSeq" id="WP_359215805.1">
    <property type="nucleotide sequence ID" value="NZ_JBEZAM010000080.1"/>
</dbReference>
<dbReference type="EMBL" id="JBEZAM010000080">
    <property type="protein sequence ID" value="MEU7297782.1"/>
    <property type="molecule type" value="Genomic_DNA"/>
</dbReference>
<dbReference type="Gene3D" id="2.180.10.10">
    <property type="entry name" value="RHS repeat-associated core"/>
    <property type="match status" value="1"/>
</dbReference>
<dbReference type="InterPro" id="IPR015141">
    <property type="entry name" value="PLipase_A2_prok/fun"/>
</dbReference>
<organism evidence="3 4">
    <name type="scientific">Streptomyces exfoliatus</name>
    <name type="common">Streptomyces hydrogenans</name>
    <dbReference type="NCBI Taxonomy" id="1905"/>
    <lineage>
        <taxon>Bacteria</taxon>
        <taxon>Bacillati</taxon>
        <taxon>Actinomycetota</taxon>
        <taxon>Actinomycetes</taxon>
        <taxon>Kitasatosporales</taxon>
        <taxon>Streptomycetaceae</taxon>
        <taxon>Streptomyces</taxon>
    </lineage>
</organism>
<name>A0ABV3D5N4_STREX</name>
<dbReference type="Pfam" id="PF09056">
    <property type="entry name" value="Phospholip_A2_3"/>
    <property type="match status" value="1"/>
</dbReference>
<dbReference type="InterPro" id="IPR036444">
    <property type="entry name" value="PLipase_A2_dom_sf"/>
</dbReference>
<gene>
    <name evidence="3" type="ORF">AB0A76_32070</name>
</gene>
<evidence type="ECO:0000256" key="2">
    <source>
        <dbReference type="SAM" id="SignalP"/>
    </source>
</evidence>
<protein>
    <submittedName>
        <fullName evidence="3">Phospholipase A2</fullName>
        <ecNumber evidence="3">3.1.1.4</ecNumber>
    </submittedName>
</protein>
<comment type="caution">
    <text evidence="3">The sequence shown here is derived from an EMBL/GenBank/DDBJ whole genome shotgun (WGS) entry which is preliminary data.</text>
</comment>
<evidence type="ECO:0000313" key="3">
    <source>
        <dbReference type="EMBL" id="MEU7297782.1"/>
    </source>
</evidence>
<dbReference type="GO" id="GO:0004623">
    <property type="term" value="F:phospholipase A2 activity"/>
    <property type="evidence" value="ECO:0007669"/>
    <property type="project" value="UniProtKB-EC"/>
</dbReference>
<evidence type="ECO:0000313" key="4">
    <source>
        <dbReference type="Proteomes" id="UP001551210"/>
    </source>
</evidence>
<feature type="signal peptide" evidence="2">
    <location>
        <begin position="1"/>
        <end position="24"/>
    </location>
</feature>
<reference evidence="3 4" key="1">
    <citation type="submission" date="2024-06" db="EMBL/GenBank/DDBJ databases">
        <title>The Natural Products Discovery Center: Release of the First 8490 Sequenced Strains for Exploring Actinobacteria Biosynthetic Diversity.</title>
        <authorList>
            <person name="Kalkreuter E."/>
            <person name="Kautsar S.A."/>
            <person name="Yang D."/>
            <person name="Bader C.D."/>
            <person name="Teijaro C.N."/>
            <person name="Fluegel L."/>
            <person name="Davis C.M."/>
            <person name="Simpson J.R."/>
            <person name="Lauterbach L."/>
            <person name="Steele A.D."/>
            <person name="Gui C."/>
            <person name="Meng S."/>
            <person name="Li G."/>
            <person name="Viehrig K."/>
            <person name="Ye F."/>
            <person name="Su P."/>
            <person name="Kiefer A.F."/>
            <person name="Nichols A."/>
            <person name="Cepeda A.J."/>
            <person name="Yan W."/>
            <person name="Fan B."/>
            <person name="Jiang Y."/>
            <person name="Adhikari A."/>
            <person name="Zheng C.-J."/>
            <person name="Schuster L."/>
            <person name="Cowan T.M."/>
            <person name="Smanski M.J."/>
            <person name="Chevrette M.G."/>
            <person name="De Carvalho L.P.S."/>
            <person name="Shen B."/>
        </authorList>
    </citation>
    <scope>NUCLEOTIDE SEQUENCE [LARGE SCALE GENOMIC DNA]</scope>
    <source>
        <strain evidence="3 4">NPDC045705</strain>
    </source>
</reference>
<dbReference type="Proteomes" id="UP001551210">
    <property type="component" value="Unassembled WGS sequence"/>
</dbReference>